<comment type="caution">
    <text evidence="2">The sequence shown here is derived from an EMBL/GenBank/DDBJ whole genome shotgun (WGS) entry which is preliminary data.</text>
</comment>
<dbReference type="EMBL" id="MJEQ01037189">
    <property type="protein sequence ID" value="OIT00639.1"/>
    <property type="molecule type" value="Genomic_DNA"/>
</dbReference>
<sequence>RYIYTFQAQIQELVMSEPSLPSIEIVEKCFGPQTRSHVFGYGGGVKAKDLKGVVSSKAELIFELHSTREENKSLKDRVSTLESEMKDLKQLVLAQHSNVQPPTSTVSGE</sequence>
<feature type="non-terminal residue" evidence="2">
    <location>
        <position position="1"/>
    </location>
</feature>
<protein>
    <submittedName>
        <fullName evidence="2">Uncharacterized protein</fullName>
    </submittedName>
</protein>
<feature type="coiled-coil region" evidence="1">
    <location>
        <begin position="57"/>
        <end position="91"/>
    </location>
</feature>
<dbReference type="PANTHER" id="PTHR33499">
    <property type="entry name" value="OS12G0282400 PROTEIN-RELATED"/>
    <property type="match status" value="1"/>
</dbReference>
<keyword evidence="1" id="KW-0175">Coiled coil</keyword>
<keyword evidence="3" id="KW-1185">Reference proteome</keyword>
<proteinExistence type="predicted"/>
<dbReference type="AlphaFoldDB" id="A0A1J6ISE5"/>
<gene>
    <name evidence="2" type="ORF">A4A49_59903</name>
</gene>
<dbReference type="Gramene" id="OIT00639">
    <property type="protein sequence ID" value="OIT00639"/>
    <property type="gene ID" value="A4A49_59903"/>
</dbReference>
<dbReference type="PANTHER" id="PTHR33499:SF40">
    <property type="entry name" value="TRANSPOSASE-ASSOCIATED DOMAIN-CONTAINING PROTEIN"/>
    <property type="match status" value="1"/>
</dbReference>
<evidence type="ECO:0000313" key="2">
    <source>
        <dbReference type="EMBL" id="OIT00639.1"/>
    </source>
</evidence>
<evidence type="ECO:0000256" key="1">
    <source>
        <dbReference type="SAM" id="Coils"/>
    </source>
</evidence>
<dbReference type="SMR" id="A0A1J6ISE5"/>
<reference evidence="2" key="1">
    <citation type="submission" date="2016-11" db="EMBL/GenBank/DDBJ databases">
        <title>The genome of Nicotiana attenuata.</title>
        <authorList>
            <person name="Xu S."/>
            <person name="Brockmoeller T."/>
            <person name="Gaquerel E."/>
            <person name="Navarro A."/>
            <person name="Kuhl H."/>
            <person name="Gase K."/>
            <person name="Ling Z."/>
            <person name="Zhou W."/>
            <person name="Kreitzer C."/>
            <person name="Stanke M."/>
            <person name="Tang H."/>
            <person name="Lyons E."/>
            <person name="Pandey P."/>
            <person name="Pandey S.P."/>
            <person name="Timmermann B."/>
            <person name="Baldwin I.T."/>
        </authorList>
    </citation>
    <scope>NUCLEOTIDE SEQUENCE [LARGE SCALE GENOMIC DNA]</scope>
    <source>
        <strain evidence="2">UT</strain>
    </source>
</reference>
<organism evidence="2 3">
    <name type="scientific">Nicotiana attenuata</name>
    <name type="common">Coyote tobacco</name>
    <dbReference type="NCBI Taxonomy" id="49451"/>
    <lineage>
        <taxon>Eukaryota</taxon>
        <taxon>Viridiplantae</taxon>
        <taxon>Streptophyta</taxon>
        <taxon>Embryophyta</taxon>
        <taxon>Tracheophyta</taxon>
        <taxon>Spermatophyta</taxon>
        <taxon>Magnoliopsida</taxon>
        <taxon>eudicotyledons</taxon>
        <taxon>Gunneridae</taxon>
        <taxon>Pentapetalae</taxon>
        <taxon>asterids</taxon>
        <taxon>lamiids</taxon>
        <taxon>Solanales</taxon>
        <taxon>Solanaceae</taxon>
        <taxon>Nicotianoideae</taxon>
        <taxon>Nicotianeae</taxon>
        <taxon>Nicotiana</taxon>
    </lineage>
</organism>
<accession>A0A1J6ISE5</accession>
<dbReference type="Proteomes" id="UP000187609">
    <property type="component" value="Unassembled WGS sequence"/>
</dbReference>
<evidence type="ECO:0000313" key="3">
    <source>
        <dbReference type="Proteomes" id="UP000187609"/>
    </source>
</evidence>
<name>A0A1J6ISE5_NICAT</name>